<dbReference type="STRING" id="333140.AWW68_16845"/>
<feature type="transmembrane region" description="Helical" evidence="5">
    <location>
        <begin position="31"/>
        <end position="52"/>
    </location>
</feature>
<keyword evidence="2 5" id="KW-0812">Transmembrane</keyword>
<keyword evidence="3 5" id="KW-1133">Transmembrane helix</keyword>
<keyword evidence="4 5" id="KW-0472">Membrane</keyword>
<dbReference type="HAMAP" id="MF_01361">
    <property type="entry name" value="UPF0391"/>
    <property type="match status" value="1"/>
</dbReference>
<dbReference type="InterPro" id="IPR009760">
    <property type="entry name" value="DUF1328"/>
</dbReference>
<evidence type="ECO:0000256" key="1">
    <source>
        <dbReference type="ARBA" id="ARBA00022475"/>
    </source>
</evidence>
<comment type="caution">
    <text evidence="6">The sequence shown here is derived from an EMBL/GenBank/DDBJ whole genome shotgun (WGS) entry which is preliminary data.</text>
</comment>
<name>A0A150X1I0_9BACT</name>
<protein>
    <submittedName>
        <fullName evidence="6">Uncharacterized protein</fullName>
    </submittedName>
</protein>
<proteinExistence type="inferred from homology"/>
<evidence type="ECO:0000256" key="2">
    <source>
        <dbReference type="ARBA" id="ARBA00022692"/>
    </source>
</evidence>
<dbReference type="Pfam" id="PF07043">
    <property type="entry name" value="DUF1328"/>
    <property type="match status" value="1"/>
</dbReference>
<sequence length="79" mass="8703">MYFWFSWNGSFSLSDEIIINQKFIIMLRWTLTFLIIAVIAAILGFGGIAAGAASIAKIVFFVFLVLLVISLIRGAASRS</sequence>
<dbReference type="AlphaFoldDB" id="A0A150X1I0"/>
<evidence type="ECO:0000256" key="5">
    <source>
        <dbReference type="SAM" id="Phobius"/>
    </source>
</evidence>
<gene>
    <name evidence="6" type="ORF">AWW68_16845</name>
</gene>
<reference evidence="6 7" key="1">
    <citation type="submission" date="2016-01" db="EMBL/GenBank/DDBJ databases">
        <title>Genome sequencing of Roseivirga spongicola UST030701-084.</title>
        <authorList>
            <person name="Selvaratnam C."/>
            <person name="Thevarajoo S."/>
            <person name="Goh K.M."/>
            <person name="Ee R."/>
            <person name="Chan K.-G."/>
            <person name="Chong C.S."/>
        </authorList>
    </citation>
    <scope>NUCLEOTIDE SEQUENCE [LARGE SCALE GENOMIC DNA]</scope>
    <source>
        <strain evidence="6 7">UST030701-084</strain>
    </source>
</reference>
<evidence type="ECO:0000256" key="3">
    <source>
        <dbReference type="ARBA" id="ARBA00022989"/>
    </source>
</evidence>
<keyword evidence="7" id="KW-1185">Reference proteome</keyword>
<evidence type="ECO:0000256" key="4">
    <source>
        <dbReference type="ARBA" id="ARBA00023136"/>
    </source>
</evidence>
<keyword evidence="1" id="KW-1003">Cell membrane</keyword>
<dbReference type="NCBIfam" id="NF010229">
    <property type="entry name" value="PRK13682.1-4"/>
    <property type="match status" value="1"/>
</dbReference>
<dbReference type="Proteomes" id="UP000075606">
    <property type="component" value="Unassembled WGS sequence"/>
</dbReference>
<feature type="transmembrane region" description="Helical" evidence="5">
    <location>
        <begin position="58"/>
        <end position="76"/>
    </location>
</feature>
<organism evidence="6 7">
    <name type="scientific">Roseivirga spongicola</name>
    <dbReference type="NCBI Taxonomy" id="333140"/>
    <lineage>
        <taxon>Bacteria</taxon>
        <taxon>Pseudomonadati</taxon>
        <taxon>Bacteroidota</taxon>
        <taxon>Cytophagia</taxon>
        <taxon>Cytophagales</taxon>
        <taxon>Roseivirgaceae</taxon>
        <taxon>Roseivirga</taxon>
    </lineage>
</organism>
<dbReference type="NCBIfam" id="NF010226">
    <property type="entry name" value="PRK13682.1-1"/>
    <property type="match status" value="1"/>
</dbReference>
<evidence type="ECO:0000313" key="7">
    <source>
        <dbReference type="Proteomes" id="UP000075606"/>
    </source>
</evidence>
<dbReference type="NCBIfam" id="NF010228">
    <property type="entry name" value="PRK13682.1-3"/>
    <property type="match status" value="1"/>
</dbReference>
<dbReference type="EMBL" id="LRPC01000029">
    <property type="protein sequence ID" value="KYG72573.1"/>
    <property type="molecule type" value="Genomic_DNA"/>
</dbReference>
<dbReference type="GO" id="GO:0005886">
    <property type="term" value="C:plasma membrane"/>
    <property type="evidence" value="ECO:0007669"/>
    <property type="project" value="InterPro"/>
</dbReference>
<evidence type="ECO:0000313" key="6">
    <source>
        <dbReference type="EMBL" id="KYG72573.1"/>
    </source>
</evidence>
<accession>A0A150X1I0</accession>